<dbReference type="EMBL" id="CAVMJV010000093">
    <property type="protein sequence ID" value="CAK5092711.1"/>
    <property type="molecule type" value="Genomic_DNA"/>
</dbReference>
<comment type="caution">
    <text evidence="1">The sequence shown here is derived from an EMBL/GenBank/DDBJ whole genome shotgun (WGS) entry which is preliminary data.</text>
</comment>
<evidence type="ECO:0000313" key="1">
    <source>
        <dbReference type="EMBL" id="CAK5092711.1"/>
    </source>
</evidence>
<protein>
    <submittedName>
        <fullName evidence="1">Uncharacterized protein</fullName>
    </submittedName>
</protein>
<sequence>MGKKKLEERLLLIKHINTYVKTHQKAYADWKSFTAVLRNIINSTEEVYSLYFSKTNFLQAYAALDLPKDFLLPVKNIEHQQQRIVHAEAIKKANNLINKKPWPPIEIFNTAAVKLLYPNSSASGIGKTFRKNFLHSKSLQIQTLSERACEGLCSDEDFDKTKSAANKEGLDDDSDEENEVEAVAEV</sequence>
<name>A0ACB1AMD3_MELEN</name>
<gene>
    <name evidence="1" type="ORF">MENTE1834_LOCUS40196</name>
</gene>
<reference evidence="1" key="1">
    <citation type="submission" date="2023-11" db="EMBL/GenBank/DDBJ databases">
        <authorList>
            <person name="Poullet M."/>
        </authorList>
    </citation>
    <scope>NUCLEOTIDE SEQUENCE</scope>
    <source>
        <strain evidence="1">E1834</strain>
    </source>
</reference>
<dbReference type="Proteomes" id="UP001497535">
    <property type="component" value="Unassembled WGS sequence"/>
</dbReference>
<keyword evidence="2" id="KW-1185">Reference proteome</keyword>
<organism evidence="1 2">
    <name type="scientific">Meloidogyne enterolobii</name>
    <name type="common">Root-knot nematode worm</name>
    <name type="synonym">Meloidogyne mayaguensis</name>
    <dbReference type="NCBI Taxonomy" id="390850"/>
    <lineage>
        <taxon>Eukaryota</taxon>
        <taxon>Metazoa</taxon>
        <taxon>Ecdysozoa</taxon>
        <taxon>Nematoda</taxon>
        <taxon>Chromadorea</taxon>
        <taxon>Rhabditida</taxon>
        <taxon>Tylenchina</taxon>
        <taxon>Tylenchomorpha</taxon>
        <taxon>Tylenchoidea</taxon>
        <taxon>Meloidogynidae</taxon>
        <taxon>Meloidogyninae</taxon>
        <taxon>Meloidogyne</taxon>
    </lineage>
</organism>
<accession>A0ACB1AMD3</accession>
<evidence type="ECO:0000313" key="2">
    <source>
        <dbReference type="Proteomes" id="UP001497535"/>
    </source>
</evidence>
<proteinExistence type="predicted"/>